<dbReference type="OrthoDB" id="948610at2"/>
<dbReference type="RefSeq" id="WP_103789196.1">
    <property type="nucleotide sequence ID" value="NZ_PQVF01000007.1"/>
</dbReference>
<comment type="caution">
    <text evidence="2">The sequence shown here is derived from an EMBL/GenBank/DDBJ whole genome shotgun (WGS) entry which is preliminary data.</text>
</comment>
<dbReference type="EMBL" id="PQVF01000007">
    <property type="protein sequence ID" value="POY36278.1"/>
    <property type="molecule type" value="Genomic_DNA"/>
</dbReference>
<evidence type="ECO:0000313" key="3">
    <source>
        <dbReference type="Proteomes" id="UP000236893"/>
    </source>
</evidence>
<gene>
    <name evidence="2" type="ORF">C3K47_11015</name>
</gene>
<evidence type="ECO:0000259" key="1">
    <source>
        <dbReference type="PROSITE" id="PS50042"/>
    </source>
</evidence>
<organism evidence="2 3">
    <name type="scientific">Solitalea longa</name>
    <dbReference type="NCBI Taxonomy" id="2079460"/>
    <lineage>
        <taxon>Bacteria</taxon>
        <taxon>Pseudomonadati</taxon>
        <taxon>Bacteroidota</taxon>
        <taxon>Sphingobacteriia</taxon>
        <taxon>Sphingobacteriales</taxon>
        <taxon>Sphingobacteriaceae</taxon>
        <taxon>Solitalea</taxon>
    </lineage>
</organism>
<feature type="domain" description="Cyclic nucleotide-binding" evidence="1">
    <location>
        <begin position="10"/>
        <end position="112"/>
    </location>
</feature>
<sequence>MEALIKALAALTTVSSDYEKQLRNVIRKEYYLKNQILIREGQKIEKVYFIEEGFAVNYYFKEGQKFTSRFWQKGDFLFTASDFMNVARSTEYIEMGENSTLYSLDYEDLNEINELFEAAKEVERRLVAMRYEFYEERIRDFQTLKGEERYKKLEAQFPDVIRKSALQNISSYLGITKETLSRYRAKKH</sequence>
<evidence type="ECO:0000313" key="2">
    <source>
        <dbReference type="EMBL" id="POY36278.1"/>
    </source>
</evidence>
<dbReference type="SUPFAM" id="SSF51206">
    <property type="entry name" value="cAMP-binding domain-like"/>
    <property type="match status" value="1"/>
</dbReference>
<reference evidence="2 3" key="1">
    <citation type="submission" date="2018-01" db="EMBL/GenBank/DDBJ databases">
        <authorList>
            <person name="Gaut B.S."/>
            <person name="Morton B.R."/>
            <person name="Clegg M.T."/>
            <person name="Duvall M.R."/>
        </authorList>
    </citation>
    <scope>NUCLEOTIDE SEQUENCE [LARGE SCALE GENOMIC DNA]</scope>
    <source>
        <strain evidence="2 3">HR-AV</strain>
    </source>
</reference>
<keyword evidence="3" id="KW-1185">Reference proteome</keyword>
<proteinExistence type="predicted"/>
<dbReference type="InterPro" id="IPR018490">
    <property type="entry name" value="cNMP-bd_dom_sf"/>
</dbReference>
<name>A0A2S5A112_9SPHI</name>
<dbReference type="Pfam" id="PF00027">
    <property type="entry name" value="cNMP_binding"/>
    <property type="match status" value="1"/>
</dbReference>
<dbReference type="CDD" id="cd00038">
    <property type="entry name" value="CAP_ED"/>
    <property type="match status" value="1"/>
</dbReference>
<dbReference type="InterPro" id="IPR000595">
    <property type="entry name" value="cNMP-bd_dom"/>
</dbReference>
<dbReference type="Proteomes" id="UP000236893">
    <property type="component" value="Unassembled WGS sequence"/>
</dbReference>
<accession>A0A2S5A112</accession>
<dbReference type="AlphaFoldDB" id="A0A2S5A112"/>
<dbReference type="Gene3D" id="2.60.120.10">
    <property type="entry name" value="Jelly Rolls"/>
    <property type="match status" value="1"/>
</dbReference>
<protein>
    <recommendedName>
        <fullName evidence="1">Cyclic nucleotide-binding domain-containing protein</fullName>
    </recommendedName>
</protein>
<dbReference type="PROSITE" id="PS50042">
    <property type="entry name" value="CNMP_BINDING_3"/>
    <property type="match status" value="1"/>
</dbReference>
<dbReference type="InterPro" id="IPR014710">
    <property type="entry name" value="RmlC-like_jellyroll"/>
</dbReference>